<organism evidence="1 2">
    <name type="scientific">Roseimaritima ulvae</name>
    <dbReference type="NCBI Taxonomy" id="980254"/>
    <lineage>
        <taxon>Bacteria</taxon>
        <taxon>Pseudomonadati</taxon>
        <taxon>Planctomycetota</taxon>
        <taxon>Planctomycetia</taxon>
        <taxon>Pirellulales</taxon>
        <taxon>Pirellulaceae</taxon>
        <taxon>Roseimaritima</taxon>
    </lineage>
</organism>
<evidence type="ECO:0000313" key="1">
    <source>
        <dbReference type="EMBL" id="QEG40270.1"/>
    </source>
</evidence>
<dbReference type="KEGG" id="rul:UC8_22770"/>
<proteinExistence type="predicted"/>
<evidence type="ECO:0000313" key="2">
    <source>
        <dbReference type="Proteomes" id="UP000325286"/>
    </source>
</evidence>
<name>A0A5B9QRG8_9BACT</name>
<keyword evidence="2" id="KW-1185">Reference proteome</keyword>
<accession>A0A5B9QRG8</accession>
<dbReference type="EMBL" id="CP042914">
    <property type="protein sequence ID" value="QEG40270.1"/>
    <property type="molecule type" value="Genomic_DNA"/>
</dbReference>
<sequence>MWLTTELGQATCQAADGMLAISVNAAGGQAGVAVTLHHHDGASTITWRDDSGERLPAIADAYAREDDFVACLAQGENDAFGLTLQTRLVRADERATIVECVVEMQTRLLDSHPAVRLSVADTVLQWRREEGLLVRCGENFLGLLLTPRDRAACQDLSGEVGPLQLRVFGEFLEKGVIQKCRMWWVAWGEQQPTDAEWSQTVDSLAQAPLPLTT</sequence>
<protein>
    <submittedName>
        <fullName evidence="1">Uncharacterized protein</fullName>
    </submittedName>
</protein>
<dbReference type="AlphaFoldDB" id="A0A5B9QRG8"/>
<dbReference type="Proteomes" id="UP000325286">
    <property type="component" value="Chromosome"/>
</dbReference>
<reference evidence="1 2" key="1">
    <citation type="submission" date="2019-08" db="EMBL/GenBank/DDBJ databases">
        <title>Deep-cultivation of Planctomycetes and their phenomic and genomic characterization uncovers novel biology.</title>
        <authorList>
            <person name="Wiegand S."/>
            <person name="Jogler M."/>
            <person name="Boedeker C."/>
            <person name="Pinto D."/>
            <person name="Vollmers J."/>
            <person name="Rivas-Marin E."/>
            <person name="Kohn T."/>
            <person name="Peeters S.H."/>
            <person name="Heuer A."/>
            <person name="Rast P."/>
            <person name="Oberbeckmann S."/>
            <person name="Bunk B."/>
            <person name="Jeske O."/>
            <person name="Meyerdierks A."/>
            <person name="Storesund J.E."/>
            <person name="Kallscheuer N."/>
            <person name="Luecker S."/>
            <person name="Lage O.M."/>
            <person name="Pohl T."/>
            <person name="Merkel B.J."/>
            <person name="Hornburger P."/>
            <person name="Mueller R.-W."/>
            <person name="Bruemmer F."/>
            <person name="Labrenz M."/>
            <person name="Spormann A.M."/>
            <person name="Op den Camp H."/>
            <person name="Overmann J."/>
            <person name="Amann R."/>
            <person name="Jetten M.S.M."/>
            <person name="Mascher T."/>
            <person name="Medema M.H."/>
            <person name="Devos D.P."/>
            <person name="Kaster A.-K."/>
            <person name="Ovreas L."/>
            <person name="Rohde M."/>
            <person name="Galperin M.Y."/>
            <person name="Jogler C."/>
        </authorList>
    </citation>
    <scope>NUCLEOTIDE SEQUENCE [LARGE SCALE GENOMIC DNA]</scope>
    <source>
        <strain evidence="1 2">UC8</strain>
    </source>
</reference>
<gene>
    <name evidence="1" type="ORF">UC8_22770</name>
</gene>